<organism evidence="2 3">
    <name type="scientific">Segetibacter aerophilus</name>
    <dbReference type="NCBI Taxonomy" id="670293"/>
    <lineage>
        <taxon>Bacteria</taxon>
        <taxon>Pseudomonadati</taxon>
        <taxon>Bacteroidota</taxon>
        <taxon>Chitinophagia</taxon>
        <taxon>Chitinophagales</taxon>
        <taxon>Chitinophagaceae</taxon>
        <taxon>Segetibacter</taxon>
    </lineage>
</organism>
<gene>
    <name evidence="2" type="ORF">SAE01_23200</name>
</gene>
<sequence>MCKAFVAFIFSSVCSGCFQHYFKVVPVKDVAAYPTSVERGKEENRFFILHAGSNAYSITTIHVNKEKQQLELQLSKLDTPHTVYVNKPKYRVYKPSKGQSQVLTEMHLYSKDATSYALSEPLVLPIAEVSKIELVEKDVAGTTASTVFSLLGVTLGAFALLIVIVALTKSSCPFVSGYDGNDFKLQGEIYAGAIYPALKRDDYLPLQLKPLEGKLQVKISNELQERQYTDLAELWTIEHEKDVDIVPDEQGNLYSVAKGEIPSTATVNGRNVLTEVSQKDETYFPFNNEKEGGISELEVTFSKPHESKEGKLLLHLKNSYWLDYIYGELIQHMGGYFNKWSKLQKNKSAEQLVKWKNEQAIPLTIEMKTATGWKEVKTLTTVGPVAYREMAIPLNISESEGAQITLRLSSGFMFWELDRVAIDYTPARAYTVRKLKPVSAIDELGKDVSSLLLAKDNQSLNQPIPGNVATISFDANTPKSDKSLTYILHTSGYYEHVRSFKGMADIKFLKKFKEPLALSKFSMERYHQINSSLATKSKK</sequence>
<keyword evidence="1" id="KW-0472">Membrane</keyword>
<evidence type="ECO:0000313" key="3">
    <source>
        <dbReference type="Proteomes" id="UP000321513"/>
    </source>
</evidence>
<proteinExistence type="predicted"/>
<keyword evidence="3" id="KW-1185">Reference proteome</keyword>
<feature type="transmembrane region" description="Helical" evidence="1">
    <location>
        <begin position="147"/>
        <end position="167"/>
    </location>
</feature>
<name>A0A512BD18_9BACT</name>
<dbReference type="EMBL" id="BJYT01000008">
    <property type="protein sequence ID" value="GEO09824.1"/>
    <property type="molecule type" value="Genomic_DNA"/>
</dbReference>
<keyword evidence="1" id="KW-0812">Transmembrane</keyword>
<comment type="caution">
    <text evidence="2">The sequence shown here is derived from an EMBL/GenBank/DDBJ whole genome shotgun (WGS) entry which is preliminary data.</text>
</comment>
<protein>
    <submittedName>
        <fullName evidence="2">Uncharacterized protein</fullName>
    </submittedName>
</protein>
<keyword evidence="1" id="KW-1133">Transmembrane helix</keyword>
<evidence type="ECO:0000313" key="2">
    <source>
        <dbReference type="EMBL" id="GEO09824.1"/>
    </source>
</evidence>
<dbReference type="Proteomes" id="UP000321513">
    <property type="component" value="Unassembled WGS sequence"/>
</dbReference>
<evidence type="ECO:0000256" key="1">
    <source>
        <dbReference type="SAM" id="Phobius"/>
    </source>
</evidence>
<reference evidence="2 3" key="1">
    <citation type="submission" date="2019-07" db="EMBL/GenBank/DDBJ databases">
        <title>Whole genome shotgun sequence of Segetibacter aerophilus NBRC 106135.</title>
        <authorList>
            <person name="Hosoyama A."/>
            <person name="Uohara A."/>
            <person name="Ohji S."/>
            <person name="Ichikawa N."/>
        </authorList>
    </citation>
    <scope>NUCLEOTIDE SEQUENCE [LARGE SCALE GENOMIC DNA]</scope>
    <source>
        <strain evidence="2 3">NBRC 106135</strain>
    </source>
</reference>
<dbReference type="AlphaFoldDB" id="A0A512BD18"/>
<accession>A0A512BD18</accession>